<gene>
    <name evidence="2" type="ORF">CEXT_298001</name>
</gene>
<evidence type="ECO:0000313" key="2">
    <source>
        <dbReference type="EMBL" id="GIY97021.1"/>
    </source>
</evidence>
<evidence type="ECO:0000313" key="3">
    <source>
        <dbReference type="Proteomes" id="UP001054945"/>
    </source>
</evidence>
<evidence type="ECO:0000256" key="1">
    <source>
        <dbReference type="SAM" id="MobiDB-lite"/>
    </source>
</evidence>
<sequence>MQSDFGSTPMTVLQFEFKENLFNWWMGLKAEYPDLDRLWNLQDFSSATPRFFQEEEDRAFSLSNPSPEECAKPPIRNEATHSPKRVSGREKEKRN</sequence>
<accession>A0AAV4XSQ0</accession>
<dbReference type="Proteomes" id="UP001054945">
    <property type="component" value="Unassembled WGS sequence"/>
</dbReference>
<reference evidence="2 3" key="1">
    <citation type="submission" date="2021-06" db="EMBL/GenBank/DDBJ databases">
        <title>Caerostris extrusa draft genome.</title>
        <authorList>
            <person name="Kono N."/>
            <person name="Arakawa K."/>
        </authorList>
    </citation>
    <scope>NUCLEOTIDE SEQUENCE [LARGE SCALE GENOMIC DNA]</scope>
</reference>
<dbReference type="EMBL" id="BPLR01018110">
    <property type="protein sequence ID" value="GIY97021.1"/>
    <property type="molecule type" value="Genomic_DNA"/>
</dbReference>
<feature type="region of interest" description="Disordered" evidence="1">
    <location>
        <begin position="55"/>
        <end position="95"/>
    </location>
</feature>
<keyword evidence="3" id="KW-1185">Reference proteome</keyword>
<protein>
    <submittedName>
        <fullName evidence="2">Uncharacterized protein</fullName>
    </submittedName>
</protein>
<dbReference type="AlphaFoldDB" id="A0AAV4XSQ0"/>
<name>A0AAV4XSQ0_CAEEX</name>
<proteinExistence type="predicted"/>
<organism evidence="2 3">
    <name type="scientific">Caerostris extrusa</name>
    <name type="common">Bark spider</name>
    <name type="synonym">Caerostris bankana</name>
    <dbReference type="NCBI Taxonomy" id="172846"/>
    <lineage>
        <taxon>Eukaryota</taxon>
        <taxon>Metazoa</taxon>
        <taxon>Ecdysozoa</taxon>
        <taxon>Arthropoda</taxon>
        <taxon>Chelicerata</taxon>
        <taxon>Arachnida</taxon>
        <taxon>Araneae</taxon>
        <taxon>Araneomorphae</taxon>
        <taxon>Entelegynae</taxon>
        <taxon>Araneoidea</taxon>
        <taxon>Araneidae</taxon>
        <taxon>Caerostris</taxon>
    </lineage>
</organism>
<comment type="caution">
    <text evidence="2">The sequence shown here is derived from an EMBL/GenBank/DDBJ whole genome shotgun (WGS) entry which is preliminary data.</text>
</comment>